<keyword evidence="3" id="KW-1185">Reference proteome</keyword>
<dbReference type="PANTHER" id="PTHR21301">
    <property type="entry name" value="REVERSE TRANSCRIPTASE"/>
    <property type="match status" value="1"/>
</dbReference>
<proteinExistence type="predicted"/>
<dbReference type="Proteomes" id="UP000269396">
    <property type="component" value="Unassembled WGS sequence"/>
</dbReference>
<name>A0A183PAT5_9TREM</name>
<accession>A0A183PAT5</accession>
<evidence type="ECO:0000259" key="1">
    <source>
        <dbReference type="Pfam" id="PF26215"/>
    </source>
</evidence>
<reference evidence="2 3" key="1">
    <citation type="submission" date="2018-11" db="EMBL/GenBank/DDBJ databases">
        <authorList>
            <consortium name="Pathogen Informatics"/>
        </authorList>
    </citation>
    <scope>NUCLEOTIDE SEQUENCE [LARGE SCALE GENOMIC DNA]</scope>
    <source>
        <strain>Denwood</strain>
        <strain evidence="3">Zambia</strain>
    </source>
</reference>
<protein>
    <recommendedName>
        <fullName evidence="1">Helix-turn-helix domain-containing protein</fullName>
    </recommendedName>
</protein>
<gene>
    <name evidence="2" type="ORF">SMTD_LOCUS11471</name>
</gene>
<evidence type="ECO:0000313" key="3">
    <source>
        <dbReference type="Proteomes" id="UP000269396"/>
    </source>
</evidence>
<dbReference type="STRING" id="31246.A0A183PAT5"/>
<dbReference type="Pfam" id="PF26215">
    <property type="entry name" value="HTH_animal"/>
    <property type="match status" value="1"/>
</dbReference>
<organism evidence="2 3">
    <name type="scientific">Schistosoma mattheei</name>
    <dbReference type="NCBI Taxonomy" id="31246"/>
    <lineage>
        <taxon>Eukaryota</taxon>
        <taxon>Metazoa</taxon>
        <taxon>Spiralia</taxon>
        <taxon>Lophotrochozoa</taxon>
        <taxon>Platyhelminthes</taxon>
        <taxon>Trematoda</taxon>
        <taxon>Digenea</taxon>
        <taxon>Strigeidida</taxon>
        <taxon>Schistosomatoidea</taxon>
        <taxon>Schistosomatidae</taxon>
        <taxon>Schistosoma</taxon>
    </lineage>
</organism>
<feature type="domain" description="Helix-turn-helix" evidence="1">
    <location>
        <begin position="100"/>
        <end position="157"/>
    </location>
</feature>
<dbReference type="AlphaFoldDB" id="A0A183PAT5"/>
<dbReference type="PANTHER" id="PTHR21301:SF10">
    <property type="entry name" value="REVERSE TRANSCRIPTASE DOMAIN-CONTAINING PROTEIN"/>
    <property type="match status" value="1"/>
</dbReference>
<evidence type="ECO:0000313" key="2">
    <source>
        <dbReference type="EMBL" id="VDP58286.1"/>
    </source>
</evidence>
<dbReference type="InterPro" id="IPR058912">
    <property type="entry name" value="HTH_animal"/>
</dbReference>
<sequence length="163" mass="19165">MSNPLGPFLADVFMGYVENLVEDPIRKMAMHKRYVDDITEDKGEDINRLLEEFNRSQKHISLTCEEEKNNQLPLLDILISRRDDGSIRRSIYRKPTWTGQYPNFHSHCPIHYKRGLMKSLFNRINRICTSDTNEVETKLLTDTLLNNGFSLKFINRWKGCNND</sequence>
<dbReference type="EMBL" id="UZAL01031496">
    <property type="protein sequence ID" value="VDP58286.1"/>
    <property type="molecule type" value="Genomic_DNA"/>
</dbReference>